<keyword evidence="6 8" id="KW-1133">Transmembrane helix</keyword>
<evidence type="ECO:0000256" key="5">
    <source>
        <dbReference type="ARBA" id="ARBA00022692"/>
    </source>
</evidence>
<dbReference type="Gene3D" id="1.10.3720.10">
    <property type="entry name" value="MetI-like"/>
    <property type="match status" value="1"/>
</dbReference>
<feature type="transmembrane region" description="Helical" evidence="8">
    <location>
        <begin position="189"/>
        <end position="209"/>
    </location>
</feature>
<dbReference type="RefSeq" id="WP_011264570.1">
    <property type="nucleotide sequence ID" value="NC_006908.1"/>
</dbReference>
<evidence type="ECO:0000256" key="6">
    <source>
        <dbReference type="ARBA" id="ARBA00022989"/>
    </source>
</evidence>
<comment type="subcellular location">
    <subcellularLocation>
        <location evidence="1">Cell membrane</location>
        <topology evidence="1">Multi-pass membrane protein</topology>
    </subcellularLocation>
</comment>
<dbReference type="EMBL" id="AE017308">
    <property type="protein sequence ID" value="AAT27536.1"/>
    <property type="molecule type" value="Genomic_DNA"/>
</dbReference>
<keyword evidence="3" id="KW-0813">Transport</keyword>
<organism evidence="10 11">
    <name type="scientific">Mycoplasma mobile (strain ATCC 43663 / 163K / NCTC 11711)</name>
    <name type="common">Mesomycoplasma mobile</name>
    <dbReference type="NCBI Taxonomy" id="267748"/>
    <lineage>
        <taxon>Bacteria</taxon>
        <taxon>Bacillati</taxon>
        <taxon>Mycoplasmatota</taxon>
        <taxon>Mycoplasmoidales</taxon>
        <taxon>Metamycoplasmataceae</taxon>
        <taxon>Mesomycoplasma</taxon>
    </lineage>
</organism>
<dbReference type="SUPFAM" id="SSF161098">
    <property type="entry name" value="MetI-like"/>
    <property type="match status" value="1"/>
</dbReference>
<feature type="domain" description="ABC transmembrane type-1" evidence="9">
    <location>
        <begin position="66"/>
        <end position="255"/>
    </location>
</feature>
<keyword evidence="7 8" id="KW-0472">Membrane</keyword>
<dbReference type="PROSITE" id="PS50928">
    <property type="entry name" value="ABC_TM1"/>
    <property type="match status" value="1"/>
</dbReference>
<keyword evidence="4" id="KW-1003">Cell membrane</keyword>
<evidence type="ECO:0000256" key="1">
    <source>
        <dbReference type="ARBA" id="ARBA00004651"/>
    </source>
</evidence>
<dbReference type="eggNOG" id="COG1177">
    <property type="taxonomic scope" value="Bacteria"/>
</dbReference>
<proteinExistence type="inferred from homology"/>
<dbReference type="InterPro" id="IPR035906">
    <property type="entry name" value="MetI-like_sf"/>
</dbReference>
<comment type="similarity">
    <text evidence="2">Belongs to the binding-protein-dependent transport system permease family. CysTW subfamily.</text>
</comment>
<sequence>MFNWIKASKISFVSIVILLMYIPLFFLLIFSFNATSRRGVISFDIWNGLSFQAYVDLFSQDVLLAFANSAIIAFFTIIITTILSLLTVFGLWKQKNKAIKLYTDGTNNIPIINADIITAIGIAILLTSMFGTLVANDEGIFRAIISHVVMTFPYSILIMYPRSEKFNETLFKASYDLGYGKIRTWFKTYFRYMLLPIIFSIIITTVFSFDDFILARISSNVQTVGVQLFAGQFQPWALALGSLLLIAVIIGNIIYVLFKISQAKKAKKTTSQLIKLNATDPMLKKLFGIKKVKSKFFNLHLNKTKFKGE</sequence>
<keyword evidence="5 8" id="KW-0812">Transmembrane</keyword>
<dbReference type="KEGG" id="mmo:MMOB0500"/>
<name>Q6KIP0_MYCM1</name>
<dbReference type="HOGENOM" id="CLU_016047_3_0_14"/>
<dbReference type="PANTHER" id="PTHR43848">
    <property type="entry name" value="PUTRESCINE TRANSPORT SYSTEM PERMEASE PROTEIN POTI"/>
    <property type="match status" value="1"/>
</dbReference>
<dbReference type="InterPro" id="IPR051789">
    <property type="entry name" value="Bact_Polyamine_Transport"/>
</dbReference>
<dbReference type="CDD" id="cd06261">
    <property type="entry name" value="TM_PBP2"/>
    <property type="match status" value="1"/>
</dbReference>
<accession>Q6KIP0</accession>
<dbReference type="STRING" id="267748.MMOB0500"/>
<evidence type="ECO:0000256" key="7">
    <source>
        <dbReference type="ARBA" id="ARBA00023136"/>
    </source>
</evidence>
<evidence type="ECO:0000313" key="10">
    <source>
        <dbReference type="EMBL" id="AAT27536.1"/>
    </source>
</evidence>
<gene>
    <name evidence="10" type="primary">potC</name>
    <name evidence="10" type="ordered locus">MMOB0500</name>
</gene>
<reference evidence="10 11" key="1">
    <citation type="journal article" date="2004" name="Genome Res.">
        <title>The complete genome and proteome of Mycoplasma mobile.</title>
        <authorList>
            <person name="Jaffe J.D."/>
            <person name="Stange-Thomann N."/>
            <person name="Smith C."/>
            <person name="DeCaprio D."/>
            <person name="Fisher S."/>
            <person name="Butler J."/>
            <person name="Calvo S."/>
            <person name="Elkins T."/>
            <person name="FitzGerald M.G."/>
            <person name="Hafez N."/>
            <person name="Kodira C.D."/>
            <person name="Major J."/>
            <person name="Wang S."/>
            <person name="Wilkinson J."/>
            <person name="Nicol R."/>
            <person name="Nusbaum C."/>
            <person name="Birren B."/>
            <person name="Berg H.C."/>
            <person name="Church G.M."/>
        </authorList>
    </citation>
    <scope>NUCLEOTIDE SEQUENCE [LARGE SCALE GENOMIC DNA]</scope>
    <source>
        <strain evidence="11">ATCC 43663 / 163K / NCTC 11711</strain>
    </source>
</reference>
<feature type="transmembrane region" description="Helical" evidence="8">
    <location>
        <begin position="140"/>
        <end position="160"/>
    </location>
</feature>
<dbReference type="GO" id="GO:0005886">
    <property type="term" value="C:plasma membrane"/>
    <property type="evidence" value="ECO:0007669"/>
    <property type="project" value="UniProtKB-SubCell"/>
</dbReference>
<evidence type="ECO:0000256" key="4">
    <source>
        <dbReference type="ARBA" id="ARBA00022475"/>
    </source>
</evidence>
<feature type="transmembrane region" description="Helical" evidence="8">
    <location>
        <begin position="63"/>
        <end position="92"/>
    </location>
</feature>
<dbReference type="GO" id="GO:0055085">
    <property type="term" value="P:transmembrane transport"/>
    <property type="evidence" value="ECO:0007669"/>
    <property type="project" value="InterPro"/>
</dbReference>
<feature type="transmembrane region" description="Helical" evidence="8">
    <location>
        <begin position="12"/>
        <end position="32"/>
    </location>
</feature>
<feature type="transmembrane region" description="Helical" evidence="8">
    <location>
        <begin position="236"/>
        <end position="258"/>
    </location>
</feature>
<evidence type="ECO:0000256" key="2">
    <source>
        <dbReference type="ARBA" id="ARBA00007069"/>
    </source>
</evidence>
<evidence type="ECO:0000259" key="9">
    <source>
        <dbReference type="PROSITE" id="PS50928"/>
    </source>
</evidence>
<keyword evidence="11" id="KW-1185">Reference proteome</keyword>
<dbReference type="InterPro" id="IPR000515">
    <property type="entry name" value="MetI-like"/>
</dbReference>
<evidence type="ECO:0000256" key="8">
    <source>
        <dbReference type="SAM" id="Phobius"/>
    </source>
</evidence>
<evidence type="ECO:0000256" key="3">
    <source>
        <dbReference type="ARBA" id="ARBA00022448"/>
    </source>
</evidence>
<evidence type="ECO:0000313" key="11">
    <source>
        <dbReference type="Proteomes" id="UP000009072"/>
    </source>
</evidence>
<dbReference type="AlphaFoldDB" id="Q6KIP0"/>
<dbReference type="PANTHER" id="PTHR43848:SF2">
    <property type="entry name" value="PUTRESCINE TRANSPORT SYSTEM PERMEASE PROTEIN POTI"/>
    <property type="match status" value="1"/>
</dbReference>
<dbReference type="Proteomes" id="UP000009072">
    <property type="component" value="Chromosome"/>
</dbReference>
<feature type="transmembrane region" description="Helical" evidence="8">
    <location>
        <begin position="112"/>
        <end position="134"/>
    </location>
</feature>
<protein>
    <submittedName>
        <fullName evidence="10">Spermidine/putrescine ABC transporter permease protein</fullName>
    </submittedName>
</protein>